<feature type="non-terminal residue" evidence="1">
    <location>
        <position position="1"/>
    </location>
</feature>
<proteinExistence type="predicted"/>
<dbReference type="InterPro" id="IPR002692">
    <property type="entry name" value="S45"/>
</dbReference>
<dbReference type="SUPFAM" id="SSF56235">
    <property type="entry name" value="N-terminal nucleophile aminohydrolases (Ntn hydrolases)"/>
    <property type="match status" value="1"/>
</dbReference>
<evidence type="ECO:0000313" key="1">
    <source>
        <dbReference type="EMBL" id="MFD0803616.1"/>
    </source>
</evidence>
<reference evidence="2" key="1">
    <citation type="journal article" date="2019" name="Int. J. Syst. Evol. Microbiol.">
        <title>The Global Catalogue of Microorganisms (GCM) 10K type strain sequencing project: providing services to taxonomists for standard genome sequencing and annotation.</title>
        <authorList>
            <consortium name="The Broad Institute Genomics Platform"/>
            <consortium name="The Broad Institute Genome Sequencing Center for Infectious Disease"/>
            <person name="Wu L."/>
            <person name="Ma J."/>
        </authorList>
    </citation>
    <scope>NUCLEOTIDE SEQUENCE [LARGE SCALE GENOMIC DNA]</scope>
    <source>
        <strain evidence="2">CCUG 63369</strain>
    </source>
</reference>
<dbReference type="Gene3D" id="2.30.120.10">
    <property type="match status" value="1"/>
</dbReference>
<dbReference type="EMBL" id="JBHTHR010001008">
    <property type="protein sequence ID" value="MFD0803616.1"/>
    <property type="molecule type" value="Genomic_DNA"/>
</dbReference>
<dbReference type="InterPro" id="IPR043147">
    <property type="entry name" value="Penicillin_amidase_A-knob"/>
</dbReference>
<dbReference type="PANTHER" id="PTHR34218:SF4">
    <property type="entry name" value="ACYL-HOMOSERINE LACTONE ACYLASE QUIP"/>
    <property type="match status" value="1"/>
</dbReference>
<organism evidence="1 2">
    <name type="scientific">Streptomonospora algeriensis</name>
    <dbReference type="NCBI Taxonomy" id="995084"/>
    <lineage>
        <taxon>Bacteria</taxon>
        <taxon>Bacillati</taxon>
        <taxon>Actinomycetota</taxon>
        <taxon>Actinomycetes</taxon>
        <taxon>Streptosporangiales</taxon>
        <taxon>Nocardiopsidaceae</taxon>
        <taxon>Streptomonospora</taxon>
    </lineage>
</organism>
<name>A0ABW3BLA7_9ACTN</name>
<dbReference type="PANTHER" id="PTHR34218">
    <property type="entry name" value="PEPTIDASE S45 PENICILLIN AMIDASE"/>
    <property type="match status" value="1"/>
</dbReference>
<dbReference type="Gene3D" id="3.60.20.10">
    <property type="entry name" value="Glutamine Phosphoribosylpyrophosphate, subunit 1, domain 1"/>
    <property type="match status" value="1"/>
</dbReference>
<sequence>PPVDPDGEPADQAAEAPGDGYGVALSWTALEPGTTADSIFMLNAADGFASFREAARSFEVPAQNLVYAGTGGEIAYQAPGTIPVRGAGDGRWPAPGWDSDYDWQGWIDFDELPVVRNPDRGYIVTANQAAIGSGYEHLLTRDWAYGYRSERIAALLSGAVEQGGLTAADMAEIQTDNENSGARAVVPHLLRIRTEGTAARAQELLAGWDFQQDADSAAAAFYNATWKHLLELAFDELGPEHAVDVGSRSWLVVDRLLADPGSPWWEGDAADGRDAVLREAMRRAAGELSERLGEDPAEWRWGELHTLTATHPSLGSSGIAPLEWLFNGTPVETSGGDSTVNATGWDGTEGYAVTTVPSMRMAIDLADLDAARWVDLTGASGHAFHPHNGDQTPLWARGETVPMPFTRPAVEEHAEDVLTLRPSEG</sequence>
<protein>
    <submittedName>
        <fullName evidence="1">Penicillin acylase family protein</fullName>
    </submittedName>
</protein>
<dbReference type="InterPro" id="IPR029055">
    <property type="entry name" value="Ntn_hydrolases_N"/>
</dbReference>
<dbReference type="Gene3D" id="1.10.1400.10">
    <property type="match status" value="1"/>
</dbReference>
<accession>A0ABW3BLA7</accession>
<evidence type="ECO:0000313" key="2">
    <source>
        <dbReference type="Proteomes" id="UP001596956"/>
    </source>
</evidence>
<dbReference type="InterPro" id="IPR043146">
    <property type="entry name" value="Penicillin_amidase_N_B-knob"/>
</dbReference>
<gene>
    <name evidence="1" type="ORF">ACFQZU_20175</name>
</gene>
<dbReference type="Pfam" id="PF01804">
    <property type="entry name" value="Penicil_amidase"/>
    <property type="match status" value="1"/>
</dbReference>
<keyword evidence="2" id="KW-1185">Reference proteome</keyword>
<dbReference type="Proteomes" id="UP001596956">
    <property type="component" value="Unassembled WGS sequence"/>
</dbReference>
<comment type="caution">
    <text evidence="1">The sequence shown here is derived from an EMBL/GenBank/DDBJ whole genome shotgun (WGS) entry which is preliminary data.</text>
</comment>